<feature type="compositionally biased region" description="Polar residues" evidence="7">
    <location>
        <begin position="481"/>
        <end position="493"/>
    </location>
</feature>
<feature type="region of interest" description="Disordered" evidence="7">
    <location>
        <begin position="1"/>
        <end position="122"/>
    </location>
</feature>
<feature type="compositionally biased region" description="Basic and acidic residues" evidence="7">
    <location>
        <begin position="338"/>
        <end position="350"/>
    </location>
</feature>
<accession>A0A2V1AJH7</accession>
<comment type="similarity">
    <text evidence="2">Belongs to the bZIP family.</text>
</comment>
<dbReference type="VEuPathDB" id="FungiDB:CXQ87_001006"/>
<comment type="subcellular location">
    <subcellularLocation>
        <location evidence="1">Nucleus</location>
    </subcellularLocation>
</comment>
<dbReference type="GeneID" id="37001007"/>
<dbReference type="InterPro" id="IPR046347">
    <property type="entry name" value="bZIP_sf"/>
</dbReference>
<feature type="compositionally biased region" description="Polar residues" evidence="7">
    <location>
        <begin position="260"/>
        <end position="274"/>
    </location>
</feature>
<comment type="caution">
    <text evidence="9">The sequence shown here is derived from an EMBL/GenBank/DDBJ whole genome shotgun (WGS) entry which is preliminary data.</text>
</comment>
<feature type="domain" description="BZIP" evidence="8">
    <location>
        <begin position="380"/>
        <end position="443"/>
    </location>
</feature>
<dbReference type="GO" id="GO:0005634">
    <property type="term" value="C:nucleus"/>
    <property type="evidence" value="ECO:0007669"/>
    <property type="project" value="UniProtKB-SubCell"/>
</dbReference>
<keyword evidence="4" id="KW-0238">DNA-binding</keyword>
<evidence type="ECO:0000256" key="5">
    <source>
        <dbReference type="ARBA" id="ARBA00023163"/>
    </source>
</evidence>
<name>A0A2V1AJH7_9ASCO</name>
<feature type="region of interest" description="Disordered" evidence="7">
    <location>
        <begin position="232"/>
        <end position="382"/>
    </location>
</feature>
<feature type="compositionally biased region" description="Basic residues" evidence="7">
    <location>
        <begin position="351"/>
        <end position="372"/>
    </location>
</feature>
<evidence type="ECO:0000256" key="1">
    <source>
        <dbReference type="ARBA" id="ARBA00004123"/>
    </source>
</evidence>
<evidence type="ECO:0000313" key="9">
    <source>
        <dbReference type="EMBL" id="PVH18089.1"/>
    </source>
</evidence>
<dbReference type="FunFam" id="1.20.5.170:FF:000053">
    <property type="entry name" value="BZIP transcription factor AtfA"/>
    <property type="match status" value="1"/>
</dbReference>
<feature type="compositionally biased region" description="Low complexity" evidence="7">
    <location>
        <begin position="494"/>
        <end position="505"/>
    </location>
</feature>
<keyword evidence="5" id="KW-0804">Transcription</keyword>
<dbReference type="GO" id="GO:0006357">
    <property type="term" value="P:regulation of transcription by RNA polymerase II"/>
    <property type="evidence" value="ECO:0007669"/>
    <property type="project" value="UniProtKB-ARBA"/>
</dbReference>
<feature type="compositionally biased region" description="Polar residues" evidence="7">
    <location>
        <begin position="169"/>
        <end position="183"/>
    </location>
</feature>
<dbReference type="PANTHER" id="PTHR19304">
    <property type="entry name" value="CYCLIC-AMP RESPONSE ELEMENT BINDING PROTEIN"/>
    <property type="match status" value="1"/>
</dbReference>
<dbReference type="InterPro" id="IPR004827">
    <property type="entry name" value="bZIP"/>
</dbReference>
<gene>
    <name evidence="9" type="ORF">CXQ87_001006</name>
</gene>
<dbReference type="GO" id="GO:0003677">
    <property type="term" value="F:DNA binding"/>
    <property type="evidence" value="ECO:0007669"/>
    <property type="project" value="UniProtKB-KW"/>
</dbReference>
<reference evidence="9 10" key="1">
    <citation type="submission" date="2017-12" db="EMBL/GenBank/DDBJ databases">
        <title>Genome Sequence of the Amphotericin B-resistant Candida duobushaemulonii strain, B09383.</title>
        <authorList>
            <person name="Chow N.A."/>
            <person name="Gade L."/>
            <person name="Batra D."/>
            <person name="Rowe L.A."/>
            <person name="Loparev V.N."/>
            <person name="Litvintseva A.P."/>
        </authorList>
    </citation>
    <scope>NUCLEOTIDE SEQUENCE [LARGE SCALE GENOMIC DNA]</scope>
    <source>
        <strain evidence="9 10">B09383</strain>
    </source>
</reference>
<feature type="region of interest" description="Disordered" evidence="7">
    <location>
        <begin position="481"/>
        <end position="529"/>
    </location>
</feature>
<evidence type="ECO:0000256" key="7">
    <source>
        <dbReference type="SAM" id="MobiDB-lite"/>
    </source>
</evidence>
<protein>
    <recommendedName>
        <fullName evidence="8">BZIP domain-containing protein</fullName>
    </recommendedName>
</protein>
<keyword evidence="3" id="KW-0805">Transcription regulation</keyword>
<dbReference type="AlphaFoldDB" id="A0A2V1AJH7"/>
<dbReference type="PROSITE" id="PS50217">
    <property type="entry name" value="BZIP"/>
    <property type="match status" value="1"/>
</dbReference>
<keyword evidence="6" id="KW-0539">Nucleus</keyword>
<proteinExistence type="inferred from homology"/>
<keyword evidence="10" id="KW-1185">Reference proteome</keyword>
<feature type="region of interest" description="Disordered" evidence="7">
    <location>
        <begin position="134"/>
        <end position="196"/>
    </location>
</feature>
<evidence type="ECO:0000256" key="3">
    <source>
        <dbReference type="ARBA" id="ARBA00023015"/>
    </source>
</evidence>
<feature type="compositionally biased region" description="Basic and acidic residues" evidence="7">
    <location>
        <begin position="1"/>
        <end position="18"/>
    </location>
</feature>
<dbReference type="Gene3D" id="1.20.5.170">
    <property type="match status" value="1"/>
</dbReference>
<dbReference type="InterPro" id="IPR051027">
    <property type="entry name" value="bZIP_transcription_factors"/>
</dbReference>
<dbReference type="GO" id="GO:0003700">
    <property type="term" value="F:DNA-binding transcription factor activity"/>
    <property type="evidence" value="ECO:0007669"/>
    <property type="project" value="InterPro"/>
</dbReference>
<dbReference type="SUPFAM" id="SSF57959">
    <property type="entry name" value="Leucine zipper domain"/>
    <property type="match status" value="1"/>
</dbReference>
<dbReference type="CDD" id="cd14687">
    <property type="entry name" value="bZIP_ATF2"/>
    <property type="match status" value="1"/>
</dbReference>
<evidence type="ECO:0000259" key="8">
    <source>
        <dbReference type="PROSITE" id="PS50217"/>
    </source>
</evidence>
<dbReference type="RefSeq" id="XP_025339029.1">
    <property type="nucleotide sequence ID" value="XM_025479556.1"/>
</dbReference>
<evidence type="ECO:0000256" key="4">
    <source>
        <dbReference type="ARBA" id="ARBA00023125"/>
    </source>
</evidence>
<evidence type="ECO:0000256" key="2">
    <source>
        <dbReference type="ARBA" id="ARBA00007163"/>
    </source>
</evidence>
<dbReference type="EMBL" id="PKFP01000008">
    <property type="protein sequence ID" value="PVH18089.1"/>
    <property type="molecule type" value="Genomic_DNA"/>
</dbReference>
<feature type="compositionally biased region" description="Low complexity" evidence="7">
    <location>
        <begin position="91"/>
        <end position="107"/>
    </location>
</feature>
<evidence type="ECO:0000313" key="10">
    <source>
        <dbReference type="Proteomes" id="UP000244406"/>
    </source>
</evidence>
<dbReference type="SMART" id="SM00338">
    <property type="entry name" value="BRLZ"/>
    <property type="match status" value="1"/>
</dbReference>
<sequence length="618" mass="66521">MSSERHRYTSRAHVELRHTNIQSKNSFDLELNPFERSFAPTDNHIRAGAAPQAPTGMAPGEPPLPNGQKPKNIEKTEGTPTSSASSKLEHAPSAQSTATSASPAPDQSENKEPGSAGSNKHNLRLSNFQSVAASENRLPGLTPPIFTPGGRRLPPIHLSPNAAMGTPETPGSSLWSSLLNATNGQGGHEGQQGSNSNYAQFANMMRKSGLTPNESNLRSGFTPGVGQQTFNFGHIPGLTPGGLSNGQMTPGLSSFLGLSHQGNQEGPSSQTQPVHLNHAPVRQTQSYQPPSQSRPAPVPAPQPSASAPAAGAAPSASTEPEPTFAIPTEPPRPMPVVKQEEDTKVKEPPAKKAKANPRAKKEKKKEEKKKKAPTPVDEEEEKRKQFLERNRVAASKCRQRKKQLFQKMEDELAFYSTGYRELSAQVTQLREQLLTLRSVVTSLKNSPVLINAVGGYQQLQNIIGQTDYIAQAAVNSQPNFHSIPSTIPTTLNASQQPSQQSSPQSNKAGMKYMGPQGQAGPEEQPHIQGDRRRLVQGSNGLMSYQDPNGGQNVTIPAEAPVEEVPRHFSGEMNGMANMQPVDQSGLRNSSSTSNLQNKQMEQGYQGLRNVASMANLQH</sequence>
<evidence type="ECO:0000256" key="6">
    <source>
        <dbReference type="ARBA" id="ARBA00023242"/>
    </source>
</evidence>
<feature type="compositionally biased region" description="Low complexity" evidence="7">
    <location>
        <begin position="303"/>
        <end position="317"/>
    </location>
</feature>
<organism evidence="9 10">
    <name type="scientific">Candidozyma duobushaemuli</name>
    <dbReference type="NCBI Taxonomy" id="1231522"/>
    <lineage>
        <taxon>Eukaryota</taxon>
        <taxon>Fungi</taxon>
        <taxon>Dikarya</taxon>
        <taxon>Ascomycota</taxon>
        <taxon>Saccharomycotina</taxon>
        <taxon>Pichiomycetes</taxon>
        <taxon>Metschnikowiaceae</taxon>
        <taxon>Candidozyma</taxon>
    </lineage>
</organism>
<dbReference type="Proteomes" id="UP000244406">
    <property type="component" value="Unassembled WGS sequence"/>
</dbReference>